<feature type="compositionally biased region" description="Low complexity" evidence="1">
    <location>
        <begin position="336"/>
        <end position="347"/>
    </location>
</feature>
<protein>
    <recommendedName>
        <fullName evidence="3">Wolframin OB-fold domain-containing protein</fullName>
    </recommendedName>
</protein>
<name>A0A6H5G3Z9_9HEMI</name>
<proteinExistence type="predicted"/>
<dbReference type="GO" id="GO:0005789">
    <property type="term" value="C:endoplasmic reticulum membrane"/>
    <property type="evidence" value="ECO:0007669"/>
    <property type="project" value="TreeGrafter"/>
</dbReference>
<gene>
    <name evidence="4" type="ORF">NTEN_LOCUS3282</name>
</gene>
<feature type="domain" description="Wolframin OB-fold" evidence="3">
    <location>
        <begin position="129"/>
        <end position="242"/>
    </location>
</feature>
<dbReference type="Pfam" id="PF19913">
    <property type="entry name" value="WCOB"/>
    <property type="match status" value="1"/>
</dbReference>
<organism evidence="4 5">
    <name type="scientific">Nesidiocoris tenuis</name>
    <dbReference type="NCBI Taxonomy" id="355587"/>
    <lineage>
        <taxon>Eukaryota</taxon>
        <taxon>Metazoa</taxon>
        <taxon>Ecdysozoa</taxon>
        <taxon>Arthropoda</taxon>
        <taxon>Hexapoda</taxon>
        <taxon>Insecta</taxon>
        <taxon>Pterygota</taxon>
        <taxon>Neoptera</taxon>
        <taxon>Paraneoptera</taxon>
        <taxon>Hemiptera</taxon>
        <taxon>Heteroptera</taxon>
        <taxon>Panheteroptera</taxon>
        <taxon>Cimicomorpha</taxon>
        <taxon>Miridae</taxon>
        <taxon>Dicyphina</taxon>
        <taxon>Nesidiocoris</taxon>
    </lineage>
</organism>
<evidence type="ECO:0000256" key="1">
    <source>
        <dbReference type="SAM" id="MobiDB-lite"/>
    </source>
</evidence>
<dbReference type="GO" id="GO:0055074">
    <property type="term" value="P:calcium ion homeostasis"/>
    <property type="evidence" value="ECO:0007669"/>
    <property type="project" value="TreeGrafter"/>
</dbReference>
<evidence type="ECO:0000313" key="5">
    <source>
        <dbReference type="Proteomes" id="UP000479000"/>
    </source>
</evidence>
<evidence type="ECO:0000313" key="4">
    <source>
        <dbReference type="EMBL" id="CAA9996885.1"/>
    </source>
</evidence>
<dbReference type="PANTHER" id="PTHR13098:SF3">
    <property type="entry name" value="WOLFRAMIN"/>
    <property type="match status" value="1"/>
</dbReference>
<dbReference type="EMBL" id="CADCXU010005155">
    <property type="protein sequence ID" value="CAA9996885.1"/>
    <property type="molecule type" value="Genomic_DNA"/>
</dbReference>
<reference evidence="4 5" key="1">
    <citation type="submission" date="2020-02" db="EMBL/GenBank/DDBJ databases">
        <authorList>
            <person name="Ferguson B K."/>
        </authorList>
    </citation>
    <scope>NUCLEOTIDE SEQUENCE [LARGE SCALE GENOMIC DNA]</scope>
</reference>
<feature type="transmembrane region" description="Helical" evidence="2">
    <location>
        <begin position="21"/>
        <end position="51"/>
    </location>
</feature>
<dbReference type="AlphaFoldDB" id="A0A6H5G3Z9"/>
<feature type="region of interest" description="Disordered" evidence="1">
    <location>
        <begin position="334"/>
        <end position="357"/>
    </location>
</feature>
<dbReference type="GO" id="GO:0030968">
    <property type="term" value="P:endoplasmic reticulum unfolded protein response"/>
    <property type="evidence" value="ECO:0007669"/>
    <property type="project" value="TreeGrafter"/>
</dbReference>
<accession>A0A6H5G3Z9</accession>
<evidence type="ECO:0000256" key="2">
    <source>
        <dbReference type="SAM" id="Phobius"/>
    </source>
</evidence>
<feature type="transmembrane region" description="Helical" evidence="2">
    <location>
        <begin position="57"/>
        <end position="77"/>
    </location>
</feature>
<dbReference type="PANTHER" id="PTHR13098">
    <property type="entry name" value="WOLFRAMIN"/>
    <property type="match status" value="1"/>
</dbReference>
<keyword evidence="2" id="KW-0472">Membrane</keyword>
<dbReference type="InterPro" id="IPR026209">
    <property type="entry name" value="Wolframin_fam"/>
</dbReference>
<dbReference type="Proteomes" id="UP000479000">
    <property type="component" value="Unassembled WGS sequence"/>
</dbReference>
<keyword evidence="2" id="KW-1133">Transmembrane helix</keyword>
<dbReference type="OrthoDB" id="5865303at2759"/>
<evidence type="ECO:0000259" key="3">
    <source>
        <dbReference type="Pfam" id="PF19913"/>
    </source>
</evidence>
<sequence>MLILYLLFLEMGATRFGLIRSGLAVLVVIMFVPLAGLTVVLLPMIAVFRFFLATETVLPVSVTLAIACFCLVLLLYLSTRPSRAGRVIGWFQKIKRVVSCMYGEKYDNCLDGHCSSDSFMGSECHLSNWNRYEYAIDISMAEGAWSRDNAKVILRADNMFRNFTTSLLKNDKIWFAGALELDPRDLQTPRIRLYQAGCLSCAGPRPPPVTACRLAMPSSLQEIYSAVRNLLNFVFNPAINFNMCHCDGCSPCEMINILNLLDDVFATRPRFPLHGTRALALSTTNGQRPPYPGVPRTIRTASPMSYQKTAFIELYLCPRRVRLVESQLSRHETRRAAGTRAGRCRAGQSEPEIRTSRPARLSATIPRIYDPRACSLV</sequence>
<dbReference type="InterPro" id="IPR045461">
    <property type="entry name" value="Wolframin_OB_fold"/>
</dbReference>
<keyword evidence="5" id="KW-1185">Reference proteome</keyword>
<keyword evidence="2" id="KW-0812">Transmembrane</keyword>